<protein>
    <submittedName>
        <fullName evidence="1">Uncharacterized protein</fullName>
    </submittedName>
</protein>
<name>A0AAV9XX49_9CRYT</name>
<organism evidence="1 2">
    <name type="scientific">Cryptosporidium xiaoi</name>
    <dbReference type="NCBI Taxonomy" id="659607"/>
    <lineage>
        <taxon>Eukaryota</taxon>
        <taxon>Sar</taxon>
        <taxon>Alveolata</taxon>
        <taxon>Apicomplexa</taxon>
        <taxon>Conoidasida</taxon>
        <taxon>Coccidia</taxon>
        <taxon>Eucoccidiorida</taxon>
        <taxon>Eimeriorina</taxon>
        <taxon>Cryptosporidiidae</taxon>
        <taxon>Cryptosporidium</taxon>
    </lineage>
</organism>
<proteinExistence type="predicted"/>
<keyword evidence="2" id="KW-1185">Reference proteome</keyword>
<sequence length="495" mass="57115">MKNLRIYRSATLLINIIGVLNAILVLGSDSVKVKNESICNEINIKNGILVEEGSILNQKKILNRRISGLEICEECDCLKSSYRNILSNTNLPLENKPYLEAFTCGKCNINSEDYFSNKDCVHRVIKRDRERGLENFSYDKLYRTIFIGKSNILTNSRSGNSLLRNIFEPVFEWNKVSKGSMLDNCRLFTDKNNTNNGYFDTRFIYSIKTDGNCTLTTHFVNKYSGKVIIKNQNINTNTNSQGNSTLTIFSFENVGIDQNIHKSINIHQEYNFTFYDAPHEYKYSKLNKKWVPIRFQKPIVELNPNLLLDYLFLLLQVNRDNNIPDKFCDIKNVHVNLYVQCKPSIFPPNAKYSKKYVEKLLDAIYVENKNEFTSFLTNLEAKFQRVIKTLVPSLSLDYKYTTKNKSLDGENDMYSLETVNSPIETISHSCKESLYLKEIPEIIAKYGYSVELYDHSKLDLYLSSPDILEETQESTLLDSIESILDGNQTSCSRDE</sequence>
<comment type="caution">
    <text evidence="1">The sequence shown here is derived from an EMBL/GenBank/DDBJ whole genome shotgun (WGS) entry which is preliminary data.</text>
</comment>
<dbReference type="AlphaFoldDB" id="A0AAV9XX49"/>
<dbReference type="Proteomes" id="UP001311799">
    <property type="component" value="Unassembled WGS sequence"/>
</dbReference>
<evidence type="ECO:0000313" key="1">
    <source>
        <dbReference type="EMBL" id="KAK6589079.1"/>
    </source>
</evidence>
<reference evidence="1 2" key="1">
    <citation type="submission" date="2023-10" db="EMBL/GenBank/DDBJ databases">
        <title>Comparative genomics analysis reveals potential genetic determinants of host preference in Cryptosporidium xiaoi.</title>
        <authorList>
            <person name="Xiao L."/>
            <person name="Li J."/>
        </authorList>
    </citation>
    <scope>NUCLEOTIDE SEQUENCE [LARGE SCALE GENOMIC DNA]</scope>
    <source>
        <strain evidence="1 2">52996</strain>
    </source>
</reference>
<accession>A0AAV9XX49</accession>
<dbReference type="EMBL" id="JAWDEY010000015">
    <property type="protein sequence ID" value="KAK6589079.1"/>
    <property type="molecule type" value="Genomic_DNA"/>
</dbReference>
<evidence type="ECO:0000313" key="2">
    <source>
        <dbReference type="Proteomes" id="UP001311799"/>
    </source>
</evidence>
<gene>
    <name evidence="1" type="ORF">RS030_233550</name>
</gene>